<feature type="transmembrane region" description="Helical" evidence="7">
    <location>
        <begin position="150"/>
        <end position="173"/>
    </location>
</feature>
<dbReference type="PROSITE" id="PS50850">
    <property type="entry name" value="MFS"/>
    <property type="match status" value="1"/>
</dbReference>
<dbReference type="PANTHER" id="PTHR43124:SF3">
    <property type="entry name" value="CHLORAMPHENICOL EFFLUX PUMP RV0191"/>
    <property type="match status" value="1"/>
</dbReference>
<feature type="transmembrane region" description="Helical" evidence="7">
    <location>
        <begin position="299"/>
        <end position="317"/>
    </location>
</feature>
<dbReference type="Proteomes" id="UP000321638">
    <property type="component" value="Unassembled WGS sequence"/>
</dbReference>
<name>A0A5C8PUX0_9HYPH</name>
<dbReference type="GO" id="GO:0005886">
    <property type="term" value="C:plasma membrane"/>
    <property type="evidence" value="ECO:0007669"/>
    <property type="project" value="UniProtKB-SubCell"/>
</dbReference>
<feature type="transmembrane region" description="Helical" evidence="7">
    <location>
        <begin position="422"/>
        <end position="445"/>
    </location>
</feature>
<keyword evidence="3 7" id="KW-0812">Transmembrane</keyword>
<feature type="transmembrane region" description="Helical" evidence="7">
    <location>
        <begin position="125"/>
        <end position="144"/>
    </location>
</feature>
<reference evidence="9 10" key="1">
    <citation type="submission" date="2019-06" db="EMBL/GenBank/DDBJ databases">
        <title>New taxonomy in bacterial strain CC-CFT640, isolated from vineyard.</title>
        <authorList>
            <person name="Lin S.-Y."/>
            <person name="Tsai C.-F."/>
            <person name="Young C.-C."/>
        </authorList>
    </citation>
    <scope>NUCLEOTIDE SEQUENCE [LARGE SCALE GENOMIC DNA]</scope>
    <source>
        <strain evidence="9 10">CC-CFT640</strain>
    </source>
</reference>
<dbReference type="InterPro" id="IPR036259">
    <property type="entry name" value="MFS_trans_sf"/>
</dbReference>
<feature type="region of interest" description="Disordered" evidence="6">
    <location>
        <begin position="1"/>
        <end position="20"/>
    </location>
</feature>
<evidence type="ECO:0000256" key="3">
    <source>
        <dbReference type="ARBA" id="ARBA00022692"/>
    </source>
</evidence>
<organism evidence="9 10">
    <name type="scientific">Vineibacter terrae</name>
    <dbReference type="NCBI Taxonomy" id="2586908"/>
    <lineage>
        <taxon>Bacteria</taxon>
        <taxon>Pseudomonadati</taxon>
        <taxon>Pseudomonadota</taxon>
        <taxon>Alphaproteobacteria</taxon>
        <taxon>Hyphomicrobiales</taxon>
        <taxon>Vineibacter</taxon>
    </lineage>
</organism>
<feature type="transmembrane region" description="Helical" evidence="7">
    <location>
        <begin position="329"/>
        <end position="346"/>
    </location>
</feature>
<dbReference type="SUPFAM" id="SSF103473">
    <property type="entry name" value="MFS general substrate transporter"/>
    <property type="match status" value="1"/>
</dbReference>
<feature type="transmembrane region" description="Helical" evidence="7">
    <location>
        <begin position="95"/>
        <end position="113"/>
    </location>
</feature>
<protein>
    <submittedName>
        <fullName evidence="9">MFS transporter</fullName>
    </submittedName>
</protein>
<evidence type="ECO:0000256" key="7">
    <source>
        <dbReference type="SAM" id="Phobius"/>
    </source>
</evidence>
<dbReference type="AlphaFoldDB" id="A0A5C8PUX0"/>
<keyword evidence="4 7" id="KW-1133">Transmembrane helix</keyword>
<dbReference type="PANTHER" id="PTHR43124">
    <property type="entry name" value="PURINE EFFLUX PUMP PBUE"/>
    <property type="match status" value="1"/>
</dbReference>
<feature type="domain" description="Major facilitator superfamily (MFS) profile" evidence="8">
    <location>
        <begin position="56"/>
        <end position="450"/>
    </location>
</feature>
<accession>A0A5C8PUX0</accession>
<feature type="transmembrane region" description="Helical" evidence="7">
    <location>
        <begin position="258"/>
        <end position="287"/>
    </location>
</feature>
<evidence type="ECO:0000256" key="5">
    <source>
        <dbReference type="ARBA" id="ARBA00023136"/>
    </source>
</evidence>
<evidence type="ECO:0000256" key="1">
    <source>
        <dbReference type="ARBA" id="ARBA00004651"/>
    </source>
</evidence>
<keyword evidence="10" id="KW-1185">Reference proteome</keyword>
<evidence type="ECO:0000256" key="6">
    <source>
        <dbReference type="SAM" id="MobiDB-lite"/>
    </source>
</evidence>
<dbReference type="GO" id="GO:0022857">
    <property type="term" value="F:transmembrane transporter activity"/>
    <property type="evidence" value="ECO:0007669"/>
    <property type="project" value="InterPro"/>
</dbReference>
<dbReference type="InterPro" id="IPR011701">
    <property type="entry name" value="MFS"/>
</dbReference>
<comment type="subcellular location">
    <subcellularLocation>
        <location evidence="1">Cell membrane</location>
        <topology evidence="1">Multi-pass membrane protein</topology>
    </subcellularLocation>
</comment>
<keyword evidence="5 7" id="KW-0472">Membrane</keyword>
<feature type="transmembrane region" description="Helical" evidence="7">
    <location>
        <begin position="56"/>
        <end position="75"/>
    </location>
</feature>
<feature type="transmembrane region" description="Helical" evidence="7">
    <location>
        <begin position="185"/>
        <end position="206"/>
    </location>
</feature>
<keyword evidence="2" id="KW-1003">Cell membrane</keyword>
<feature type="compositionally biased region" description="Basic residues" evidence="6">
    <location>
        <begin position="7"/>
        <end position="16"/>
    </location>
</feature>
<feature type="transmembrane region" description="Helical" evidence="7">
    <location>
        <begin position="352"/>
        <end position="378"/>
    </location>
</feature>
<feature type="transmembrane region" description="Helical" evidence="7">
    <location>
        <begin position="212"/>
        <end position="233"/>
    </location>
</feature>
<feature type="transmembrane region" description="Helical" evidence="7">
    <location>
        <begin position="390"/>
        <end position="410"/>
    </location>
</feature>
<evidence type="ECO:0000313" key="9">
    <source>
        <dbReference type="EMBL" id="TXL81650.1"/>
    </source>
</evidence>
<dbReference type="OrthoDB" id="5412728at2"/>
<evidence type="ECO:0000313" key="10">
    <source>
        <dbReference type="Proteomes" id="UP000321638"/>
    </source>
</evidence>
<proteinExistence type="predicted"/>
<dbReference type="Gene3D" id="1.20.1250.20">
    <property type="entry name" value="MFS general substrate transporter like domains"/>
    <property type="match status" value="2"/>
</dbReference>
<evidence type="ECO:0000256" key="4">
    <source>
        <dbReference type="ARBA" id="ARBA00022989"/>
    </source>
</evidence>
<sequence length="457" mass="47592">MSPSSSGRRRRRRRSSSSRTAIDPARLAWRKDSHEIGVGQEGSEAVVTKRSFSTSAFNVTAILSFCQVANLIALMTFPSVLPAVTAEWHLSSSEAGWIGGIYFAGYAAAVPFLSRSTDRIDGRWIVGGSSLLGAAVSFAFSAIADGFWAALVFRFLGGAALAGVAMPGLVLLAQHVEGPRQQRCVSVYSSSYALGSAASFLVAGVVDAMFGWRAVFVAGGLGPLLAVVAVACLPRSSSHPSSVAEQGVVVPAIRNRAFMAYVVAFAGNTWEVFGIRVWFVACLAWTLRVPGNKLDLPNLALISGLAALMGVPASILVAELATRWQRPHVIAATCLASGVVCLALAATAGGPIILVLVLLILLQISSFADVGALGVGAVSSVDPRRRGAALAIYSLAGYTTGLAGSVMFGFCLDWFGGADSRSGWAAAFTVLALGPVVTGTVLWRVRKKDDAALRDAA</sequence>
<gene>
    <name evidence="9" type="ORF">FHP25_03735</name>
</gene>
<evidence type="ECO:0000256" key="2">
    <source>
        <dbReference type="ARBA" id="ARBA00022475"/>
    </source>
</evidence>
<dbReference type="Pfam" id="PF07690">
    <property type="entry name" value="MFS_1"/>
    <property type="match status" value="1"/>
</dbReference>
<dbReference type="InterPro" id="IPR050189">
    <property type="entry name" value="MFS_Efflux_Transporters"/>
</dbReference>
<dbReference type="InterPro" id="IPR020846">
    <property type="entry name" value="MFS_dom"/>
</dbReference>
<evidence type="ECO:0000259" key="8">
    <source>
        <dbReference type="PROSITE" id="PS50850"/>
    </source>
</evidence>
<dbReference type="EMBL" id="VDUZ01000003">
    <property type="protein sequence ID" value="TXL81650.1"/>
    <property type="molecule type" value="Genomic_DNA"/>
</dbReference>
<comment type="caution">
    <text evidence="9">The sequence shown here is derived from an EMBL/GenBank/DDBJ whole genome shotgun (WGS) entry which is preliminary data.</text>
</comment>